<gene>
    <name evidence="1" type="ORF">HMPREF9442_01094</name>
</gene>
<keyword evidence="2" id="KW-1185">Reference proteome</keyword>
<dbReference type="Gene3D" id="1.10.8.330">
    <property type="entry name" value="PG0816-like"/>
    <property type="match status" value="1"/>
</dbReference>
<dbReference type="EMBL" id="AFBR01000026">
    <property type="protein sequence ID" value="EGG55423.1"/>
    <property type="molecule type" value="Genomic_DNA"/>
</dbReference>
<dbReference type="SUPFAM" id="SSF140753">
    <property type="entry name" value="PG0816-like"/>
    <property type="match status" value="1"/>
</dbReference>
<dbReference type="HOGENOM" id="CLU_116247_0_0_10"/>
<sequence>MLTLPLVQSNELFFDTGLHSYFGFSGGTRRDTECLFLPFSNHYPVNYQSAKSKVMNNKKKNENQTDFSYYGLYLLDYLRTNKFEQATDTAFIRERADRATETYEKARLEGYPADGAQELAMDTLLCGLRYSRYAMLREVVENEFSDEVPEEKREAFIQKFLPLVGNVFTVYDLSDDNFALSSDYDLLYTELTGATVLFIGEYGV</sequence>
<dbReference type="InterPro" id="IPR036297">
    <property type="entry name" value="PG0816-like_sf"/>
</dbReference>
<dbReference type="STRING" id="762982.HMPREF9442_01094"/>
<accession>F3QSD6</accession>
<dbReference type="Pfam" id="PF08989">
    <property type="entry name" value="DUF1896"/>
    <property type="match status" value="1"/>
</dbReference>
<evidence type="ECO:0000313" key="1">
    <source>
        <dbReference type="EMBL" id="EGG55423.1"/>
    </source>
</evidence>
<organism evidence="1 2">
    <name type="scientific">Paraprevotella xylaniphila YIT 11841</name>
    <dbReference type="NCBI Taxonomy" id="762982"/>
    <lineage>
        <taxon>Bacteria</taxon>
        <taxon>Pseudomonadati</taxon>
        <taxon>Bacteroidota</taxon>
        <taxon>Bacteroidia</taxon>
        <taxon>Bacteroidales</taxon>
        <taxon>Prevotellaceae</taxon>
        <taxon>Paraprevotella</taxon>
    </lineage>
</organism>
<dbReference type="InterPro" id="IPR015082">
    <property type="entry name" value="DUF1896"/>
</dbReference>
<reference evidence="1 2" key="1">
    <citation type="submission" date="2011-02" db="EMBL/GenBank/DDBJ databases">
        <authorList>
            <person name="Weinstock G."/>
            <person name="Sodergren E."/>
            <person name="Clifton S."/>
            <person name="Fulton L."/>
            <person name="Fulton B."/>
            <person name="Courtney L."/>
            <person name="Fronick C."/>
            <person name="Harrison M."/>
            <person name="Strong C."/>
            <person name="Farmer C."/>
            <person name="Delahaunty K."/>
            <person name="Markovic C."/>
            <person name="Hall O."/>
            <person name="Minx P."/>
            <person name="Tomlinson C."/>
            <person name="Mitreva M."/>
            <person name="Hou S."/>
            <person name="Chen J."/>
            <person name="Wollam A."/>
            <person name="Pepin K.H."/>
            <person name="Johnson M."/>
            <person name="Bhonagiri V."/>
            <person name="Zhang X."/>
            <person name="Suruliraj S."/>
            <person name="Warren W."/>
            <person name="Chinwalla A."/>
            <person name="Mardis E.R."/>
            <person name="Wilson R.K."/>
        </authorList>
    </citation>
    <scope>NUCLEOTIDE SEQUENCE [LARGE SCALE GENOMIC DNA]</scope>
    <source>
        <strain evidence="1 2">YIT 11841</strain>
    </source>
</reference>
<dbReference type="eggNOG" id="ENOG502Z84G">
    <property type="taxonomic scope" value="Bacteria"/>
</dbReference>
<comment type="caution">
    <text evidence="1">The sequence shown here is derived from an EMBL/GenBank/DDBJ whole genome shotgun (WGS) entry which is preliminary data.</text>
</comment>
<dbReference type="AlphaFoldDB" id="F3QSD6"/>
<name>F3QSD6_9BACT</name>
<evidence type="ECO:0008006" key="3">
    <source>
        <dbReference type="Google" id="ProtNLM"/>
    </source>
</evidence>
<evidence type="ECO:0000313" key="2">
    <source>
        <dbReference type="Proteomes" id="UP000005546"/>
    </source>
</evidence>
<dbReference type="Proteomes" id="UP000005546">
    <property type="component" value="Unassembled WGS sequence"/>
</dbReference>
<proteinExistence type="predicted"/>
<dbReference type="Gene3D" id="1.10.8.340">
    <property type="entry name" value="PG0816-like"/>
    <property type="match status" value="1"/>
</dbReference>
<protein>
    <recommendedName>
        <fullName evidence="3">DUF1896 domain-containing protein</fullName>
    </recommendedName>
</protein>